<reference evidence="3" key="1">
    <citation type="submission" date="2017-02" db="UniProtKB">
        <authorList>
            <consortium name="WormBaseParasite"/>
        </authorList>
    </citation>
    <scope>IDENTIFICATION</scope>
</reference>
<dbReference type="Proteomes" id="UP000268014">
    <property type="component" value="Unassembled WGS sequence"/>
</dbReference>
<dbReference type="AlphaFoldDB" id="A0A0N4X0K0"/>
<name>A0A0N4X0K0_HAEPC</name>
<sequence>MPYPSRCDTGAKQKPQRSEKGAISLMLLNRYSFCS</sequence>
<organism evidence="3">
    <name type="scientific">Haemonchus placei</name>
    <name type="common">Barber's pole worm</name>
    <dbReference type="NCBI Taxonomy" id="6290"/>
    <lineage>
        <taxon>Eukaryota</taxon>
        <taxon>Metazoa</taxon>
        <taxon>Ecdysozoa</taxon>
        <taxon>Nematoda</taxon>
        <taxon>Chromadorea</taxon>
        <taxon>Rhabditida</taxon>
        <taxon>Rhabditina</taxon>
        <taxon>Rhabditomorpha</taxon>
        <taxon>Strongyloidea</taxon>
        <taxon>Trichostrongylidae</taxon>
        <taxon>Haemonchus</taxon>
    </lineage>
</organism>
<protein>
    <submittedName>
        <fullName evidence="3">Spermidine/putrescine ABC transporter ATP-binding protein</fullName>
    </submittedName>
</protein>
<dbReference type="EMBL" id="UZAF01020146">
    <property type="protein sequence ID" value="VDO66894.1"/>
    <property type="molecule type" value="Genomic_DNA"/>
</dbReference>
<evidence type="ECO:0000313" key="2">
    <source>
        <dbReference type="Proteomes" id="UP000268014"/>
    </source>
</evidence>
<reference evidence="1 2" key="2">
    <citation type="submission" date="2018-11" db="EMBL/GenBank/DDBJ databases">
        <authorList>
            <consortium name="Pathogen Informatics"/>
        </authorList>
    </citation>
    <scope>NUCLEOTIDE SEQUENCE [LARGE SCALE GENOMIC DNA]</scope>
    <source>
        <strain evidence="1 2">MHpl1</strain>
    </source>
</reference>
<evidence type="ECO:0000313" key="1">
    <source>
        <dbReference type="EMBL" id="VDO66894.1"/>
    </source>
</evidence>
<gene>
    <name evidence="1" type="ORF">HPLM_LOCUS17780</name>
</gene>
<keyword evidence="2" id="KW-1185">Reference proteome</keyword>
<accession>A0A0N4X0K0</accession>
<proteinExistence type="predicted"/>
<evidence type="ECO:0000313" key="3">
    <source>
        <dbReference type="WBParaSite" id="HPLM_0001778801-mRNA-1"/>
    </source>
</evidence>
<dbReference type="WBParaSite" id="HPLM_0001778801-mRNA-1">
    <property type="protein sequence ID" value="HPLM_0001778801-mRNA-1"/>
    <property type="gene ID" value="HPLM_0001778801"/>
</dbReference>